<feature type="compositionally biased region" description="Polar residues" evidence="1">
    <location>
        <begin position="221"/>
        <end position="230"/>
    </location>
</feature>
<reference evidence="2" key="1">
    <citation type="submission" date="2021-02" db="EMBL/GenBank/DDBJ databases">
        <authorList>
            <person name="Nowell W R."/>
        </authorList>
    </citation>
    <scope>NUCLEOTIDE SEQUENCE</scope>
</reference>
<keyword evidence="4" id="KW-1185">Reference proteome</keyword>
<sequence>MSKRTYRLIDDTELEIVIHLAVIEKNIRFIIDKIKSGNYGEITDYYRRIKERTAKTRINEILTSSARSVAQLRVNNPANFDQLTTDTADYVSYGDGSHFYPPSTITTFPLAPSVRALQSSRTRANLPNSVSSNSSKNTSSITVPRLPSISPLSSPDRHLFDLYQQQVDYYNNRHFQEQLNDQSDSNELLLPSVNSSIFSSPTLTSSYVGENSQQSLTKKVSETAVSTNDPITDDVMEGSGGDEVEQEQLIQPETSDGTASEELVPQERISPHSQPVFEEDVVCIEESSTAPIIDRKPFVQLVLSNKPHLYTNEHSKKKCDLGSN</sequence>
<feature type="region of interest" description="Disordered" evidence="1">
    <location>
        <begin position="119"/>
        <end position="150"/>
    </location>
</feature>
<evidence type="ECO:0000256" key="1">
    <source>
        <dbReference type="SAM" id="MobiDB-lite"/>
    </source>
</evidence>
<accession>A0A815RSK8</accession>
<evidence type="ECO:0000313" key="2">
    <source>
        <dbReference type="EMBL" id="CAF1479730.1"/>
    </source>
</evidence>
<dbReference type="Proteomes" id="UP000681722">
    <property type="component" value="Unassembled WGS sequence"/>
</dbReference>
<feature type="compositionally biased region" description="Low complexity" evidence="1">
    <location>
        <begin position="128"/>
        <end position="150"/>
    </location>
</feature>
<name>A0A815RSK8_9BILA</name>
<gene>
    <name evidence="2" type="ORF">GPM918_LOCUS35789</name>
    <name evidence="3" type="ORF">SRO942_LOCUS36514</name>
</gene>
<dbReference type="EMBL" id="CAJNOQ010021042">
    <property type="protein sequence ID" value="CAF1479730.1"/>
    <property type="molecule type" value="Genomic_DNA"/>
</dbReference>
<proteinExistence type="predicted"/>
<evidence type="ECO:0000313" key="3">
    <source>
        <dbReference type="EMBL" id="CAF4345107.1"/>
    </source>
</evidence>
<dbReference type="AlphaFoldDB" id="A0A815RSK8"/>
<protein>
    <submittedName>
        <fullName evidence="2">Uncharacterized protein</fullName>
    </submittedName>
</protein>
<evidence type="ECO:0000313" key="4">
    <source>
        <dbReference type="Proteomes" id="UP000663829"/>
    </source>
</evidence>
<feature type="compositionally biased region" description="Acidic residues" evidence="1">
    <location>
        <begin position="231"/>
        <end position="246"/>
    </location>
</feature>
<feature type="region of interest" description="Disordered" evidence="1">
    <location>
        <begin position="221"/>
        <end position="274"/>
    </location>
</feature>
<organism evidence="2 4">
    <name type="scientific">Didymodactylos carnosus</name>
    <dbReference type="NCBI Taxonomy" id="1234261"/>
    <lineage>
        <taxon>Eukaryota</taxon>
        <taxon>Metazoa</taxon>
        <taxon>Spiralia</taxon>
        <taxon>Gnathifera</taxon>
        <taxon>Rotifera</taxon>
        <taxon>Eurotatoria</taxon>
        <taxon>Bdelloidea</taxon>
        <taxon>Philodinida</taxon>
        <taxon>Philodinidae</taxon>
        <taxon>Didymodactylos</taxon>
    </lineage>
</organism>
<dbReference type="Proteomes" id="UP000663829">
    <property type="component" value="Unassembled WGS sequence"/>
</dbReference>
<comment type="caution">
    <text evidence="2">The sequence shown here is derived from an EMBL/GenBank/DDBJ whole genome shotgun (WGS) entry which is preliminary data.</text>
</comment>
<dbReference type="EMBL" id="CAJOBC010086520">
    <property type="protein sequence ID" value="CAF4345107.1"/>
    <property type="molecule type" value="Genomic_DNA"/>
</dbReference>
<feature type="compositionally biased region" description="Polar residues" evidence="1">
    <location>
        <begin position="248"/>
        <end position="258"/>
    </location>
</feature>